<protein>
    <submittedName>
        <fullName evidence="6">DUF1014-domain-containing protein</fullName>
    </submittedName>
</protein>
<dbReference type="GO" id="GO:0005737">
    <property type="term" value="C:cytoplasm"/>
    <property type="evidence" value="ECO:0007669"/>
    <property type="project" value="EnsemblFungi"/>
</dbReference>
<dbReference type="Proteomes" id="UP000095038">
    <property type="component" value="Unassembled WGS sequence"/>
</dbReference>
<dbReference type="GO" id="GO:0034599">
    <property type="term" value="P:cellular response to oxidative stress"/>
    <property type="evidence" value="ECO:0007669"/>
    <property type="project" value="EnsemblFungi"/>
</dbReference>
<evidence type="ECO:0000256" key="1">
    <source>
        <dbReference type="ARBA" id="ARBA00008296"/>
    </source>
</evidence>
<dbReference type="Pfam" id="PF22048">
    <property type="entry name" value="LSO1_2-like"/>
    <property type="match status" value="1"/>
</dbReference>
<gene>
    <name evidence="6" type="ORF">ASCRUDRAFT_77095</name>
</gene>
<keyword evidence="7" id="KW-1185">Reference proteome</keyword>
<proteinExistence type="inferred from homology"/>
<dbReference type="STRING" id="1344418.A0A1D2VCU7"/>
<dbReference type="RefSeq" id="XP_020045647.1">
    <property type="nucleotide sequence ID" value="XM_020193722.1"/>
</dbReference>
<dbReference type="PANTHER" id="PTHR21680:SF0">
    <property type="entry name" value="COILED-COIL DOMAIN-CONTAINING PROTEIN 124"/>
    <property type="match status" value="1"/>
</dbReference>
<dbReference type="Pfam" id="PF06244">
    <property type="entry name" value="Ccdc124"/>
    <property type="match status" value="1"/>
</dbReference>
<dbReference type="InParanoid" id="A0A1D2VCU7"/>
<dbReference type="GeneID" id="30967358"/>
<accession>A0A1D2VCU7</accession>
<comment type="similarity">
    <text evidence="1">Belongs to the CCDC124 family.</text>
</comment>
<dbReference type="GO" id="GO:0005634">
    <property type="term" value="C:nucleus"/>
    <property type="evidence" value="ECO:0007669"/>
    <property type="project" value="EnsemblFungi"/>
</dbReference>
<evidence type="ECO:0000256" key="2">
    <source>
        <dbReference type="ARBA" id="ARBA00023054"/>
    </source>
</evidence>
<evidence type="ECO:0000259" key="5">
    <source>
        <dbReference type="Pfam" id="PF22048"/>
    </source>
</evidence>
<dbReference type="GO" id="GO:0003713">
    <property type="term" value="F:transcription coactivator activity"/>
    <property type="evidence" value="ECO:0007669"/>
    <property type="project" value="EnsemblFungi"/>
</dbReference>
<evidence type="ECO:0000256" key="3">
    <source>
        <dbReference type="SAM" id="MobiDB-lite"/>
    </source>
</evidence>
<feature type="compositionally biased region" description="Basic and acidic residues" evidence="3">
    <location>
        <begin position="19"/>
        <end position="37"/>
    </location>
</feature>
<feature type="compositionally biased region" description="Basic and acidic residues" evidence="3">
    <location>
        <begin position="53"/>
        <end position="79"/>
    </location>
</feature>
<feature type="compositionally biased region" description="Basic and acidic residues" evidence="3">
    <location>
        <begin position="1"/>
        <end position="12"/>
    </location>
</feature>
<feature type="region of interest" description="Disordered" evidence="3">
    <location>
        <begin position="1"/>
        <end position="94"/>
    </location>
</feature>
<sequence length="224" mass="25523">MGKTLRKGENPKKIAGNARKQEQLNKKVQEELSKLEASESAEWSKGAKKANKKKEELEAKKQEALRKKQERERLLKEEEASLPQSKGRRKGGAVKMAVKKNASLDAFLKGNDVDTYNASGLSSALDALDLLEKDSGVSNKDIDRHPERRFKAAYNAYEARRLPEIKSEKPGLRLVQVKELIYKEFQKSPENPFNQHTINFNASQAEMNSMKQSIRHKKELQFTQ</sequence>
<feature type="domain" description="Coiled-coil" evidence="4">
    <location>
        <begin position="113"/>
        <end position="195"/>
    </location>
</feature>
<keyword evidence="2" id="KW-0175">Coiled coil</keyword>
<name>A0A1D2VCU7_9ASCO</name>
<dbReference type="AlphaFoldDB" id="A0A1D2VCU7"/>
<evidence type="ECO:0000313" key="7">
    <source>
        <dbReference type="Proteomes" id="UP000095038"/>
    </source>
</evidence>
<dbReference type="InterPro" id="IPR054413">
    <property type="entry name" value="LSO1/2"/>
</dbReference>
<organism evidence="6 7">
    <name type="scientific">Ascoidea rubescens DSM 1968</name>
    <dbReference type="NCBI Taxonomy" id="1344418"/>
    <lineage>
        <taxon>Eukaryota</taxon>
        <taxon>Fungi</taxon>
        <taxon>Dikarya</taxon>
        <taxon>Ascomycota</taxon>
        <taxon>Saccharomycotina</taxon>
        <taxon>Saccharomycetes</taxon>
        <taxon>Ascoideaceae</taxon>
        <taxon>Ascoidea</taxon>
    </lineage>
</organism>
<evidence type="ECO:0000259" key="4">
    <source>
        <dbReference type="Pfam" id="PF06244"/>
    </source>
</evidence>
<dbReference type="InterPro" id="IPR054414">
    <property type="entry name" value="Ccdc124/Oxs1_C"/>
</dbReference>
<dbReference type="EMBL" id="KV454486">
    <property type="protein sequence ID" value="ODV59340.1"/>
    <property type="molecule type" value="Genomic_DNA"/>
</dbReference>
<feature type="domain" description="LSO1/LSO2" evidence="5">
    <location>
        <begin position="12"/>
        <end position="79"/>
    </location>
</feature>
<dbReference type="PANTHER" id="PTHR21680">
    <property type="entry name" value="COILED-COIL DOMAIN-CONTAINING PROTEIN 124"/>
    <property type="match status" value="1"/>
</dbReference>
<dbReference type="OrthoDB" id="76412at2759"/>
<dbReference type="InterPro" id="IPR010422">
    <property type="entry name" value="Ccdc124/Oxs1"/>
</dbReference>
<reference evidence="7" key="1">
    <citation type="submission" date="2016-05" db="EMBL/GenBank/DDBJ databases">
        <title>Comparative genomics of biotechnologically important yeasts.</title>
        <authorList>
            <consortium name="DOE Joint Genome Institute"/>
            <person name="Riley R."/>
            <person name="Haridas S."/>
            <person name="Wolfe K.H."/>
            <person name="Lopes M.R."/>
            <person name="Hittinger C.T."/>
            <person name="Goker M."/>
            <person name="Salamov A."/>
            <person name="Wisecaver J."/>
            <person name="Long T.M."/>
            <person name="Aerts A.L."/>
            <person name="Barry K."/>
            <person name="Choi C."/>
            <person name="Clum A."/>
            <person name="Coughlan A.Y."/>
            <person name="Deshpande S."/>
            <person name="Douglass A.P."/>
            <person name="Hanson S.J."/>
            <person name="Klenk H.-P."/>
            <person name="Labutti K."/>
            <person name="Lapidus A."/>
            <person name="Lindquist E."/>
            <person name="Lipzen A."/>
            <person name="Meier-Kolthoff J.P."/>
            <person name="Ohm R.A."/>
            <person name="Otillar R.P."/>
            <person name="Pangilinan J."/>
            <person name="Peng Y."/>
            <person name="Rokas A."/>
            <person name="Rosa C.A."/>
            <person name="Scheuner C."/>
            <person name="Sibirny A.A."/>
            <person name="Slot J.C."/>
            <person name="Stielow J.B."/>
            <person name="Sun H."/>
            <person name="Kurtzman C.P."/>
            <person name="Blackwell M."/>
            <person name="Grigoriev I.V."/>
            <person name="Jeffries T.W."/>
        </authorList>
    </citation>
    <scope>NUCLEOTIDE SEQUENCE [LARGE SCALE GENOMIC DNA]</scope>
    <source>
        <strain evidence="7">DSM 1968</strain>
    </source>
</reference>
<evidence type="ECO:0000313" key="6">
    <source>
        <dbReference type="EMBL" id="ODV59340.1"/>
    </source>
</evidence>
<dbReference type="GO" id="GO:0006366">
    <property type="term" value="P:transcription by RNA polymerase II"/>
    <property type="evidence" value="ECO:0007669"/>
    <property type="project" value="EnsemblFungi"/>
</dbReference>